<gene>
    <name evidence="2" type="ORF">DF185_10040</name>
</gene>
<keyword evidence="3" id="KW-1185">Reference proteome</keyword>
<dbReference type="InterPro" id="IPR025396">
    <property type="entry name" value="DUF4302"/>
</dbReference>
<dbReference type="Proteomes" id="UP000248079">
    <property type="component" value="Unassembled WGS sequence"/>
</dbReference>
<feature type="chain" id="PRO_5016161445" description="DUF4302 domain-containing protein" evidence="1">
    <location>
        <begin position="22"/>
        <end position="465"/>
    </location>
</feature>
<dbReference type="PROSITE" id="PS51257">
    <property type="entry name" value="PROKAR_LIPOPROTEIN"/>
    <property type="match status" value="1"/>
</dbReference>
<feature type="signal peptide" evidence="1">
    <location>
        <begin position="1"/>
        <end position="21"/>
    </location>
</feature>
<protein>
    <recommendedName>
        <fullName evidence="4">DUF4302 domain-containing protein</fullName>
    </recommendedName>
</protein>
<organism evidence="2 3">
    <name type="scientific">Marinifilum breve</name>
    <dbReference type="NCBI Taxonomy" id="2184082"/>
    <lineage>
        <taxon>Bacteria</taxon>
        <taxon>Pseudomonadati</taxon>
        <taxon>Bacteroidota</taxon>
        <taxon>Bacteroidia</taxon>
        <taxon>Marinilabiliales</taxon>
        <taxon>Marinifilaceae</taxon>
    </lineage>
</organism>
<reference evidence="2 3" key="1">
    <citation type="submission" date="2018-05" db="EMBL/GenBank/DDBJ databases">
        <title>Marinifilum breve JC075T sp. nov., a marine bacterium isolated from Yongle Blue Hole in the South China Sea.</title>
        <authorList>
            <person name="Fu T."/>
        </authorList>
    </citation>
    <scope>NUCLEOTIDE SEQUENCE [LARGE SCALE GENOMIC DNA]</scope>
    <source>
        <strain evidence="2 3">JC075</strain>
    </source>
</reference>
<proteinExistence type="predicted"/>
<evidence type="ECO:0000313" key="3">
    <source>
        <dbReference type="Proteomes" id="UP000248079"/>
    </source>
</evidence>
<evidence type="ECO:0008006" key="4">
    <source>
        <dbReference type="Google" id="ProtNLM"/>
    </source>
</evidence>
<dbReference type="Pfam" id="PF14135">
    <property type="entry name" value="DUF4302"/>
    <property type="match status" value="1"/>
</dbReference>
<accession>A0A2V3ZXM6</accession>
<sequence>MIKIKYIILFVLITAGFTACDNDDFENKFDQLPDERIRSTIKEYKEILVGSEFGWKMTYYIDSKIEYVGYNVAVFGEDNTVSLTSKFIDDPVKSEYTIKAEADLELIFNTFNENLTALSYPSGDAPDGFGGDIEFNFVSVSEDQTEIILKGKVYEGTLILKKAERDISSFDEVDENIKRLGQQKTARYMNLAITSGLGASEENPVLIGLDLSSLAAAGDYNYNYKGEYYSGRKMLYFHHDGMGLSSPIQIDDSKIQDFSYNVDKKRYELVNSDLQGYIYSSKLPVFSIPGVFDEFMNHYSLKLKRSNGLVWDKYISMKKANPVIKSVVVVTDYKQRIPKFDEEGNPILDQSNLQDYDFGKHMGEGLLFSFEEHNQFYFYFVPLEFTKISGDRLKMKRVVGEFCTKDDEDPSVGNSIKNNSEFNEFVDYLCNDGGWFIRLIIEANQIDWDFISLDNPDDFFITRLY</sequence>
<dbReference type="RefSeq" id="WP_110360625.1">
    <property type="nucleotide sequence ID" value="NZ_QFLI01000004.1"/>
</dbReference>
<comment type="caution">
    <text evidence="2">The sequence shown here is derived from an EMBL/GenBank/DDBJ whole genome shotgun (WGS) entry which is preliminary data.</text>
</comment>
<dbReference type="AlphaFoldDB" id="A0A2V3ZXM6"/>
<evidence type="ECO:0000313" key="2">
    <source>
        <dbReference type="EMBL" id="PXY00991.1"/>
    </source>
</evidence>
<dbReference type="EMBL" id="QFLI01000004">
    <property type="protein sequence ID" value="PXY00991.1"/>
    <property type="molecule type" value="Genomic_DNA"/>
</dbReference>
<dbReference type="OrthoDB" id="1150854at2"/>
<evidence type="ECO:0000256" key="1">
    <source>
        <dbReference type="SAM" id="SignalP"/>
    </source>
</evidence>
<keyword evidence="1" id="KW-0732">Signal</keyword>
<name>A0A2V3ZXM6_9BACT</name>